<evidence type="ECO:0000313" key="2">
    <source>
        <dbReference type="RefSeq" id="XP_022239180.1"/>
    </source>
</evidence>
<dbReference type="RefSeq" id="XP_022239180.1">
    <property type="nucleotide sequence ID" value="XM_022383472.1"/>
</dbReference>
<dbReference type="GeneID" id="106457504"/>
<organism evidence="1 3">
    <name type="scientific">Limulus polyphemus</name>
    <name type="common">Atlantic horseshoe crab</name>
    <dbReference type="NCBI Taxonomy" id="6850"/>
    <lineage>
        <taxon>Eukaryota</taxon>
        <taxon>Metazoa</taxon>
        <taxon>Ecdysozoa</taxon>
        <taxon>Arthropoda</taxon>
        <taxon>Chelicerata</taxon>
        <taxon>Merostomata</taxon>
        <taxon>Xiphosura</taxon>
        <taxon>Limulidae</taxon>
        <taxon>Limulus</taxon>
    </lineage>
</organism>
<dbReference type="RefSeq" id="XP_022239181.1">
    <property type="nucleotide sequence ID" value="XM_022383473.1"/>
</dbReference>
<keyword evidence="1" id="KW-1185">Reference proteome</keyword>
<name>A0ABM1S6C6_LIMPO</name>
<evidence type="ECO:0000313" key="1">
    <source>
        <dbReference type="Proteomes" id="UP000694941"/>
    </source>
</evidence>
<reference evidence="2 3" key="1">
    <citation type="submission" date="2025-05" db="UniProtKB">
        <authorList>
            <consortium name="RefSeq"/>
        </authorList>
    </citation>
    <scope>IDENTIFICATION</scope>
    <source>
        <tissue evidence="2 3">Muscle</tissue>
    </source>
</reference>
<dbReference type="PROSITE" id="PS50138">
    <property type="entry name" value="BRCA2_REPEAT"/>
    <property type="match status" value="1"/>
</dbReference>
<protein>
    <submittedName>
        <fullName evidence="2 3">Uncharacterized protein LOC106457504 isoform X1</fullName>
    </submittedName>
</protein>
<accession>A0ABM1S6C6</accession>
<proteinExistence type="predicted"/>
<gene>
    <name evidence="2 3" type="primary">LOC106457504</name>
</gene>
<dbReference type="Proteomes" id="UP000694941">
    <property type="component" value="Unplaced"/>
</dbReference>
<evidence type="ECO:0000313" key="3">
    <source>
        <dbReference type="RefSeq" id="XP_022239181.1"/>
    </source>
</evidence>
<dbReference type="InterPro" id="IPR002093">
    <property type="entry name" value="BRCA2_repeat"/>
</dbReference>
<sequence length="1018" mass="115424">MENNEESLTKSVHSFQTHNSCRKFLLCIPVTQEEQQKSHFTHKKSITPRLLLTSGNDGNFSWASSLATPPGYLQFLPGDTEDSDVRLKQEKPDRNLKHSFFPRVSFGSPSSESTAYEKPNAFWKNLPGSYCSKFNSSDEKLSDIEILLIKEGDDGMQLVQVEDLFLQNISPVEKEEQAVCLSMNNIRFEKNEYSNTNNDTANSEIERVDSLSLRLCNSVGGEQQTYGSTLKISGTEEKETEVSSLKVDENTDRGVNQIQHLLYNSNVGYVVELDLNKFLNLEKTCGRHVAETQLPNINSKYNNALAESIQHSDRKEGVTEFVSNKTETEKSKSAMQFLASGCELNTLDITVQQIPVIDEYKSCINTKSSKISVEMESESSVDRQASDIYVLEGSKKSLDISMLEKSLNEGSEIFNVKHISKTPSVEVCEKSVSTSASQVPVFKGISSENVMTCAKFKEEQLLDESYRIRKNPFSKNKSVCHSCENISPSHSFECNPQPGDYRKRKLIDINVKQENNILPVLNRNLGFMFTSTLFKKDTSGDNGEEDRGLLQSIWKKKSYEMCIDLESLWKNSTAQSNCYSQHNNNALVNLSGTVSEMINGHVLHSSQLATSMSQYFTGSLSPTVLEGFCQTSEAALDFSKEFSIVEEQKVTQISDVYDNLEVQTQVDNNFKNLNQSGRDVHVDCLSVNNGLIKNENQFHKKTSERPVDGAANFVPIDNQNAYLYMKTETFKTTEPVEKDLTIQDISKDFGSSKQENARISEIDHVSFKNRKRCDQTVLYPSNKAVEPFLYLEGIQYQQENQREDEKSVFSFDEGKEEMFWCMKEKNSEEAMSYSIQNNASKVIKDLYKVLPMDREIKPCDDADIYHTEKLTVFDCQQSFMDTSVFSSRSDKNNLVGLFTDYDKVHENLENNPTVKTEQLNKFEEFSTMDERKNSVSEKSPSFARSLLEVDLITSKTSKPSIEILTNVNEQEFTTASGKEPSVSKASFNFAKCLFNENISDEMNFKPEDKKPKNTRNHQ</sequence>